<evidence type="ECO:0000256" key="6">
    <source>
        <dbReference type="ARBA" id="ARBA00022840"/>
    </source>
</evidence>
<dbReference type="PANTHER" id="PTHR45766">
    <property type="entry name" value="DNA ANNEALING HELICASE AND ENDONUCLEASE ZRANB3 FAMILY MEMBER"/>
    <property type="match status" value="1"/>
</dbReference>
<comment type="caution">
    <text evidence="10">The sequence shown here is derived from an EMBL/GenBank/DDBJ whole genome shotgun (WGS) entry which is preliminary data.</text>
</comment>
<evidence type="ECO:0000256" key="1">
    <source>
        <dbReference type="ARBA" id="ARBA00022723"/>
    </source>
</evidence>
<accession>A0A168QBC3</accession>
<keyword evidence="1" id="KW-0479">Metal-binding</keyword>
<dbReference type="PANTHER" id="PTHR45766:SF6">
    <property type="entry name" value="SWI_SNF-RELATED MATRIX-ASSOCIATED ACTIN-DEPENDENT REGULATOR OF CHROMATIN SUBFAMILY A-LIKE PROTEIN 1"/>
    <property type="match status" value="1"/>
</dbReference>
<keyword evidence="2" id="KW-0547">Nucleotide-binding</keyword>
<dbReference type="Pfam" id="PF06839">
    <property type="entry name" value="Zn_ribbon_GRF"/>
    <property type="match status" value="1"/>
</dbReference>
<dbReference type="InterPro" id="IPR027417">
    <property type="entry name" value="P-loop_NTPase"/>
</dbReference>
<proteinExistence type="predicted"/>
<evidence type="ECO:0000256" key="3">
    <source>
        <dbReference type="ARBA" id="ARBA00022771"/>
    </source>
</evidence>
<dbReference type="VEuPathDB" id="FungiDB:MUCCIDRAFT_159161"/>
<dbReference type="Proteomes" id="UP000077051">
    <property type="component" value="Unassembled WGS sequence"/>
</dbReference>
<dbReference type="InterPro" id="IPR010666">
    <property type="entry name" value="Znf_GRF"/>
</dbReference>
<dbReference type="GO" id="GO:0016787">
    <property type="term" value="F:hydrolase activity"/>
    <property type="evidence" value="ECO:0007669"/>
    <property type="project" value="UniProtKB-KW"/>
</dbReference>
<feature type="region of interest" description="Disordered" evidence="8">
    <location>
        <begin position="781"/>
        <end position="804"/>
    </location>
</feature>
<dbReference type="Gene3D" id="3.40.50.10810">
    <property type="entry name" value="Tandem AAA-ATPase domain"/>
    <property type="match status" value="1"/>
</dbReference>
<dbReference type="GO" id="GO:0031297">
    <property type="term" value="P:replication fork processing"/>
    <property type="evidence" value="ECO:0007669"/>
    <property type="project" value="TreeGrafter"/>
</dbReference>
<evidence type="ECO:0000256" key="8">
    <source>
        <dbReference type="SAM" id="MobiDB-lite"/>
    </source>
</evidence>
<dbReference type="GO" id="GO:0008270">
    <property type="term" value="F:zinc ion binding"/>
    <property type="evidence" value="ECO:0007669"/>
    <property type="project" value="UniProtKB-KW"/>
</dbReference>
<evidence type="ECO:0000256" key="7">
    <source>
        <dbReference type="PROSITE-ProRule" id="PRU01343"/>
    </source>
</evidence>
<evidence type="ECO:0000313" key="10">
    <source>
        <dbReference type="EMBL" id="OAD08994.1"/>
    </source>
</evidence>
<name>A0A168QBC3_MUCCL</name>
<evidence type="ECO:0000256" key="4">
    <source>
        <dbReference type="ARBA" id="ARBA00022801"/>
    </source>
</evidence>
<sequence length="804" mass="93253">MPRENCRCGLPSSCLEVKTPGENRGRWYWKCSTSTCRFFKWDNSAMPFIRHPTEAYAAANTLGSLARRPATIPYYYRTPSKEITLTRTTVKVVFSLASAHCITIKAQKNLTIDPLIKKINGVQWDPERQLWTIPTSMRIYNDAMRSLPTDLPNIHLDIEPIPRSLIELLHPDEAADNPDLINEPELKWTEFVESPMRSRLNTFQQEAVRLGVERRGRILMGNEHGIGMKEQALALANVYESEGPVLLTCPGILCSTWKEEIQNFLDLEDEEVCILDNVLNGLFRENPVVTKRKRVTTPRVRQSYALRMKMRMENPDYESDEDEDGEGVDDSDVYDILNRKPVKYYVASHKKISNNKTKIADQRFKVIICDAGHYLKSKDQNLPKNLCALLKRTPRAIILSDTAIFSLPIDLYMLIDTIDENLHKDVDAYTQRYCNPKSTVFGWTVNGRSNVEEFNFFMDRKIWYCPRAVDMKSEYRDAIRDKIVVTIKTQEKRDFHVHFLALQSGEHDFDDYVKEHSLLKLTNDAKKDAIYEFMEYVFFTYKRPKIAIAYFDETTLLQIKESMAKKKMKYVELNNFQDLYDNVGRYNTSYTEQFVFVDMKLEDLNICLSAVDIVVMIDLPKTREKLQEVESYFQFADRKTPLIIKYLIAPETLDTYLWPTIMPEDLTDDVQYQTHSDDDKHDEAEDTWDDYDLDELAKVEALAIPTDRSKVEKEEDTVKDEEDTVKDEDGTVKDEDDTVKGEDYTVKIEADESFPLDSPSPALSVALCEEAYDVLNALKEEEEDDDDYDLGQDDMYPVIKLDDE</sequence>
<keyword evidence="5" id="KW-0862">Zinc</keyword>
<dbReference type="Pfam" id="PF00176">
    <property type="entry name" value="SNF2-rel_dom"/>
    <property type="match status" value="1"/>
</dbReference>
<dbReference type="PROSITE" id="PS51999">
    <property type="entry name" value="ZF_GRF"/>
    <property type="match status" value="1"/>
</dbReference>
<dbReference type="OrthoDB" id="448448at2759"/>
<feature type="compositionally biased region" description="Acidic residues" evidence="8">
    <location>
        <begin position="714"/>
        <end position="726"/>
    </location>
</feature>
<dbReference type="STRING" id="747725.A0A168QBC3"/>
<protein>
    <recommendedName>
        <fullName evidence="9">GRF-type domain-containing protein</fullName>
    </recommendedName>
</protein>
<dbReference type="SUPFAM" id="SSF52540">
    <property type="entry name" value="P-loop containing nucleoside triphosphate hydrolases"/>
    <property type="match status" value="1"/>
</dbReference>
<feature type="domain" description="GRF-type" evidence="9">
    <location>
        <begin position="6"/>
        <end position="45"/>
    </location>
</feature>
<feature type="region of interest" description="Disordered" evidence="8">
    <location>
        <begin position="707"/>
        <end position="743"/>
    </location>
</feature>
<keyword evidence="3 7" id="KW-0863">Zinc-finger</keyword>
<organism evidence="10 11">
    <name type="scientific">Mucor lusitanicus CBS 277.49</name>
    <dbReference type="NCBI Taxonomy" id="747725"/>
    <lineage>
        <taxon>Eukaryota</taxon>
        <taxon>Fungi</taxon>
        <taxon>Fungi incertae sedis</taxon>
        <taxon>Mucoromycota</taxon>
        <taxon>Mucoromycotina</taxon>
        <taxon>Mucoromycetes</taxon>
        <taxon>Mucorales</taxon>
        <taxon>Mucorineae</taxon>
        <taxon>Mucoraceae</taxon>
        <taxon>Mucor</taxon>
    </lineage>
</organism>
<evidence type="ECO:0000256" key="2">
    <source>
        <dbReference type="ARBA" id="ARBA00022741"/>
    </source>
</evidence>
<reference evidence="10 11" key="1">
    <citation type="submission" date="2015-06" db="EMBL/GenBank/DDBJ databases">
        <title>Expansion of signal transduction pathways in fungi by whole-genome duplication.</title>
        <authorList>
            <consortium name="DOE Joint Genome Institute"/>
            <person name="Corrochano L.M."/>
            <person name="Kuo A."/>
            <person name="Marcet-Houben M."/>
            <person name="Polaino S."/>
            <person name="Salamov A."/>
            <person name="Villalobos J.M."/>
            <person name="Alvarez M.I."/>
            <person name="Avalos J."/>
            <person name="Benito E.P."/>
            <person name="Benoit I."/>
            <person name="Burger G."/>
            <person name="Camino L.P."/>
            <person name="Canovas D."/>
            <person name="Cerda-Olmedo E."/>
            <person name="Cheng J.-F."/>
            <person name="Dominguez A."/>
            <person name="Elias M."/>
            <person name="Eslava A.P."/>
            <person name="Glaser F."/>
            <person name="Grimwood J."/>
            <person name="Gutierrez G."/>
            <person name="Heitman J."/>
            <person name="Henrissat B."/>
            <person name="Iturriaga E.A."/>
            <person name="Lang B.F."/>
            <person name="Lavin J.L."/>
            <person name="Lee S."/>
            <person name="Li W."/>
            <person name="Lindquist E."/>
            <person name="Lopez-Garcia S."/>
            <person name="Luque E.M."/>
            <person name="Marcos A.T."/>
            <person name="Martin J."/>
            <person name="Mccluskey K."/>
            <person name="Medina H.R."/>
            <person name="Miralles-Duran A."/>
            <person name="Miyazaki A."/>
            <person name="Munoz-Torres E."/>
            <person name="Oguiza J.A."/>
            <person name="Ohm R."/>
            <person name="Olmedo M."/>
            <person name="Orejas M."/>
            <person name="Ortiz-Castellanos L."/>
            <person name="Pisabarro A.G."/>
            <person name="Rodriguez-Romero J."/>
            <person name="Ruiz-Herrera J."/>
            <person name="Ruiz-Vazquez R."/>
            <person name="Sanz C."/>
            <person name="Schackwitz W."/>
            <person name="Schmutz J."/>
            <person name="Shahriari M."/>
            <person name="Shelest E."/>
            <person name="Silva-Franco F."/>
            <person name="Soanes D."/>
            <person name="Syed K."/>
            <person name="Tagua V.G."/>
            <person name="Talbot N.J."/>
            <person name="Thon M."/>
            <person name="De Vries R.P."/>
            <person name="Wiebenga A."/>
            <person name="Yadav J.S."/>
            <person name="Braun E.L."/>
            <person name="Baker S."/>
            <person name="Garre V."/>
            <person name="Horwitz B."/>
            <person name="Torres-Martinez S."/>
            <person name="Idnurm A."/>
            <person name="Herrera-Estrella A."/>
            <person name="Gabaldon T."/>
            <person name="Grigoriev I.V."/>
        </authorList>
    </citation>
    <scope>NUCLEOTIDE SEQUENCE [LARGE SCALE GENOMIC DNA]</scope>
    <source>
        <strain evidence="10 11">CBS 277.49</strain>
    </source>
</reference>
<dbReference type="EMBL" id="AMYB01000001">
    <property type="protein sequence ID" value="OAD08994.1"/>
    <property type="molecule type" value="Genomic_DNA"/>
</dbReference>
<feature type="compositionally biased region" description="Acidic residues" evidence="8">
    <location>
        <begin position="781"/>
        <end position="792"/>
    </location>
</feature>
<dbReference type="AlphaFoldDB" id="A0A168QBC3"/>
<dbReference type="GO" id="GO:0006281">
    <property type="term" value="P:DNA repair"/>
    <property type="evidence" value="ECO:0007669"/>
    <property type="project" value="TreeGrafter"/>
</dbReference>
<keyword evidence="11" id="KW-1185">Reference proteome</keyword>
<evidence type="ECO:0000256" key="5">
    <source>
        <dbReference type="ARBA" id="ARBA00022833"/>
    </source>
</evidence>
<dbReference type="InterPro" id="IPR038718">
    <property type="entry name" value="SNF2-like_sf"/>
</dbReference>
<keyword evidence="6" id="KW-0067">ATP-binding</keyword>
<dbReference type="GO" id="GO:0005524">
    <property type="term" value="F:ATP binding"/>
    <property type="evidence" value="ECO:0007669"/>
    <property type="project" value="InterPro"/>
</dbReference>
<evidence type="ECO:0000313" key="11">
    <source>
        <dbReference type="Proteomes" id="UP000077051"/>
    </source>
</evidence>
<evidence type="ECO:0000259" key="9">
    <source>
        <dbReference type="PROSITE" id="PS51999"/>
    </source>
</evidence>
<keyword evidence="4" id="KW-0378">Hydrolase</keyword>
<dbReference type="InterPro" id="IPR000330">
    <property type="entry name" value="SNF2_N"/>
</dbReference>
<feature type="compositionally biased region" description="Basic and acidic residues" evidence="8">
    <location>
        <begin position="727"/>
        <end position="743"/>
    </location>
</feature>
<gene>
    <name evidence="10" type="ORF">MUCCIDRAFT_159161</name>
</gene>